<evidence type="ECO:0000256" key="1">
    <source>
        <dbReference type="SAM" id="MobiDB-lite"/>
    </source>
</evidence>
<feature type="compositionally biased region" description="Pro residues" evidence="1">
    <location>
        <begin position="7"/>
        <end position="17"/>
    </location>
</feature>
<feature type="region of interest" description="Disordered" evidence="1">
    <location>
        <begin position="1"/>
        <end position="27"/>
    </location>
</feature>
<evidence type="ECO:0000313" key="2">
    <source>
        <dbReference type="EMBL" id="GCB60040.1"/>
    </source>
</evidence>
<keyword evidence="3" id="KW-1185">Reference proteome</keyword>
<dbReference type="AlphaFoldDB" id="A0A401NGJ1"/>
<accession>A0A401NGJ1</accession>
<sequence>MGLDFPDVPPESDPPDPTQRRIVRRGWERAKPRPRDVLTETLSVVFNRQLQYLPPLVTLRSGEEPQAVWRCRDCC</sequence>
<dbReference type="EMBL" id="BFAA01006185">
    <property type="protein sequence ID" value="GCB60040.1"/>
    <property type="molecule type" value="Genomic_DNA"/>
</dbReference>
<proteinExistence type="predicted"/>
<dbReference type="Proteomes" id="UP000288216">
    <property type="component" value="Unassembled WGS sequence"/>
</dbReference>
<gene>
    <name evidence="2" type="ORF">scyTo_0012666</name>
</gene>
<name>A0A401NGJ1_SCYTO</name>
<reference evidence="2 3" key="1">
    <citation type="journal article" date="2018" name="Nat. Ecol. Evol.">
        <title>Shark genomes provide insights into elasmobranch evolution and the origin of vertebrates.</title>
        <authorList>
            <person name="Hara Y"/>
            <person name="Yamaguchi K"/>
            <person name="Onimaru K"/>
            <person name="Kadota M"/>
            <person name="Koyanagi M"/>
            <person name="Keeley SD"/>
            <person name="Tatsumi K"/>
            <person name="Tanaka K"/>
            <person name="Motone F"/>
            <person name="Kageyama Y"/>
            <person name="Nozu R"/>
            <person name="Adachi N"/>
            <person name="Nishimura O"/>
            <person name="Nakagawa R"/>
            <person name="Tanegashima C"/>
            <person name="Kiyatake I"/>
            <person name="Matsumoto R"/>
            <person name="Murakumo K"/>
            <person name="Nishida K"/>
            <person name="Terakita A"/>
            <person name="Kuratani S"/>
            <person name="Sato K"/>
            <person name="Hyodo S Kuraku.S."/>
        </authorList>
    </citation>
    <scope>NUCLEOTIDE SEQUENCE [LARGE SCALE GENOMIC DNA]</scope>
</reference>
<evidence type="ECO:0000313" key="3">
    <source>
        <dbReference type="Proteomes" id="UP000288216"/>
    </source>
</evidence>
<protein>
    <submittedName>
        <fullName evidence="2">Uncharacterized protein</fullName>
    </submittedName>
</protein>
<comment type="caution">
    <text evidence="2">The sequence shown here is derived from an EMBL/GenBank/DDBJ whole genome shotgun (WGS) entry which is preliminary data.</text>
</comment>
<organism evidence="2 3">
    <name type="scientific">Scyliorhinus torazame</name>
    <name type="common">Cloudy catshark</name>
    <name type="synonym">Catulus torazame</name>
    <dbReference type="NCBI Taxonomy" id="75743"/>
    <lineage>
        <taxon>Eukaryota</taxon>
        <taxon>Metazoa</taxon>
        <taxon>Chordata</taxon>
        <taxon>Craniata</taxon>
        <taxon>Vertebrata</taxon>
        <taxon>Chondrichthyes</taxon>
        <taxon>Elasmobranchii</taxon>
        <taxon>Galeomorphii</taxon>
        <taxon>Galeoidea</taxon>
        <taxon>Carcharhiniformes</taxon>
        <taxon>Scyliorhinidae</taxon>
        <taxon>Scyliorhinus</taxon>
    </lineage>
</organism>